<keyword evidence="1" id="KW-0472">Membrane</keyword>
<dbReference type="GO" id="GO:0008360">
    <property type="term" value="P:regulation of cell shape"/>
    <property type="evidence" value="ECO:0007669"/>
    <property type="project" value="UniProtKB-UniRule"/>
</dbReference>
<keyword evidence="1" id="KW-1003">Cell membrane</keyword>
<evidence type="ECO:0000256" key="1">
    <source>
        <dbReference type="HAMAP-Rule" id="MF_00927"/>
    </source>
</evidence>
<organism evidence="2 3">
    <name type="scientific">Mycolicibacterium litorale</name>
    <dbReference type="NCBI Taxonomy" id="758802"/>
    <lineage>
        <taxon>Bacteria</taxon>
        <taxon>Bacillati</taxon>
        <taxon>Actinomycetota</taxon>
        <taxon>Actinomycetes</taxon>
        <taxon>Mycobacteriales</taxon>
        <taxon>Mycobacteriaceae</taxon>
        <taxon>Mycolicibacterium</taxon>
    </lineage>
</organism>
<keyword evidence="1" id="KW-1133">Transmembrane helix</keyword>
<name>A0AAD1IPL9_9MYCO</name>
<comment type="function">
    <text evidence="1">Required for regulated cell division, cell wall synthesis and the maintenance of cell shape.</text>
</comment>
<proteinExistence type="inferred from homology"/>
<dbReference type="EMBL" id="AP022586">
    <property type="protein sequence ID" value="BBY18581.1"/>
    <property type="molecule type" value="Genomic_DNA"/>
</dbReference>
<dbReference type="Pfam" id="PF10814">
    <property type="entry name" value="CwsA"/>
    <property type="match status" value="1"/>
</dbReference>
<evidence type="ECO:0000313" key="3">
    <source>
        <dbReference type="Proteomes" id="UP000466607"/>
    </source>
</evidence>
<keyword evidence="3" id="KW-1185">Reference proteome</keyword>
<sequence>MTLTPLTPLTPRQRLARGLKYTAVGPVDVTRGALGVGVELGRDSAQATAAELRRRYRKGQLRRELAGAQETLVRELTAVQEAVSSLPDARNAGRTRNRRRKRLLTVGVGVGVLAVGAVTFSIVRRSMKPEPSPLPPSVEVTPKP</sequence>
<dbReference type="InterPro" id="IPR024245">
    <property type="entry name" value="CwsA"/>
</dbReference>
<gene>
    <name evidence="1 2" type="primary">cwsA</name>
    <name evidence="2" type="ORF">MLIT_41730</name>
</gene>
<feature type="transmembrane region" description="Helical" evidence="1">
    <location>
        <begin position="103"/>
        <end position="123"/>
    </location>
</feature>
<keyword evidence="1" id="KW-0133">Cell shape</keyword>
<dbReference type="GO" id="GO:0042546">
    <property type="term" value="P:cell wall biogenesis"/>
    <property type="evidence" value="ECO:0007669"/>
    <property type="project" value="UniProtKB-UniRule"/>
</dbReference>
<dbReference type="AlphaFoldDB" id="A0AAD1IPL9"/>
<dbReference type="GO" id="GO:0005886">
    <property type="term" value="C:plasma membrane"/>
    <property type="evidence" value="ECO:0007669"/>
    <property type="project" value="UniProtKB-SubCell"/>
</dbReference>
<accession>A0AAD1IPL9</accession>
<dbReference type="Proteomes" id="UP000466607">
    <property type="component" value="Chromosome"/>
</dbReference>
<reference evidence="2 3" key="1">
    <citation type="journal article" date="2019" name="Emerg. Microbes Infect.">
        <title>Comprehensive subspecies identification of 175 nontuberculous mycobacteria species based on 7547 genomic profiles.</title>
        <authorList>
            <person name="Matsumoto Y."/>
            <person name="Kinjo T."/>
            <person name="Motooka D."/>
            <person name="Nabeya D."/>
            <person name="Jung N."/>
            <person name="Uechi K."/>
            <person name="Horii T."/>
            <person name="Iida T."/>
            <person name="Fujita J."/>
            <person name="Nakamura S."/>
        </authorList>
    </citation>
    <scope>NUCLEOTIDE SEQUENCE [LARGE SCALE GENOMIC DNA]</scope>
    <source>
        <strain evidence="2 3">JCM 17423</strain>
    </source>
</reference>
<keyword evidence="1" id="KW-0131">Cell cycle</keyword>
<protein>
    <recommendedName>
        <fullName evidence="1">Cell wall synthesis protein CwsA</fullName>
    </recommendedName>
    <alternativeName>
        <fullName evidence="1">Cell wall synthesis and cell shape protein A</fullName>
    </alternativeName>
</protein>
<comment type="subcellular location">
    <subcellularLocation>
        <location evidence="1">Cell membrane</location>
        <topology evidence="1">Single-pass membrane protein</topology>
    </subcellularLocation>
    <text evidence="1">Localizes to poles and midcell sites.</text>
</comment>
<dbReference type="HAMAP" id="MF_00927">
    <property type="entry name" value="CwsA"/>
    <property type="match status" value="1"/>
</dbReference>
<dbReference type="GO" id="GO:0051301">
    <property type="term" value="P:cell division"/>
    <property type="evidence" value="ECO:0007669"/>
    <property type="project" value="UniProtKB-UniRule"/>
</dbReference>
<keyword evidence="1" id="KW-0812">Transmembrane</keyword>
<dbReference type="RefSeq" id="WP_134058751.1">
    <property type="nucleotide sequence ID" value="NZ_AP022586.1"/>
</dbReference>
<comment type="similarity">
    <text evidence="1">Belongs to the CwsA family.</text>
</comment>
<evidence type="ECO:0000313" key="2">
    <source>
        <dbReference type="EMBL" id="BBY18581.1"/>
    </source>
</evidence>
<keyword evidence="1" id="KW-0132">Cell division</keyword>